<evidence type="ECO:0000256" key="5">
    <source>
        <dbReference type="ARBA" id="ARBA00022989"/>
    </source>
</evidence>
<feature type="transmembrane region" description="Helical" evidence="7">
    <location>
        <begin position="241"/>
        <end position="260"/>
    </location>
</feature>
<feature type="transmembrane region" description="Helical" evidence="7">
    <location>
        <begin position="52"/>
        <end position="71"/>
    </location>
</feature>
<feature type="transmembrane region" description="Helical" evidence="7">
    <location>
        <begin position="297"/>
        <end position="317"/>
    </location>
</feature>
<dbReference type="AlphaFoldDB" id="A0A3N2AS68"/>
<dbReference type="Gene3D" id="1.10.3720.10">
    <property type="entry name" value="MetI-like"/>
    <property type="match status" value="1"/>
</dbReference>
<evidence type="ECO:0000256" key="4">
    <source>
        <dbReference type="ARBA" id="ARBA00022692"/>
    </source>
</evidence>
<dbReference type="GO" id="GO:0055085">
    <property type="term" value="P:transmembrane transport"/>
    <property type="evidence" value="ECO:0007669"/>
    <property type="project" value="InterPro"/>
</dbReference>
<reference evidence="9 10" key="1">
    <citation type="submission" date="2018-11" db="EMBL/GenBank/DDBJ databases">
        <title>Sequencing the genomes of 1000 actinobacteria strains.</title>
        <authorList>
            <person name="Klenk H.-P."/>
        </authorList>
    </citation>
    <scope>NUCLEOTIDE SEQUENCE [LARGE SCALE GENOMIC DNA]</scope>
    <source>
        <strain evidence="9 10">DSM 9580</strain>
    </source>
</reference>
<feature type="domain" description="ABC transmembrane type-1" evidence="8">
    <location>
        <begin position="293"/>
        <end position="508"/>
    </location>
</feature>
<comment type="caution">
    <text evidence="9">The sequence shown here is derived from an EMBL/GenBank/DDBJ whole genome shotgun (WGS) entry which is preliminary data.</text>
</comment>
<keyword evidence="10" id="KW-1185">Reference proteome</keyword>
<keyword evidence="9" id="KW-0762">Sugar transport</keyword>
<dbReference type="PANTHER" id="PTHR30193:SF18">
    <property type="entry name" value="OSMOPROTECTIVE COMPOUNDS UPTAKE PERMEASE PROTEIN GGTC"/>
    <property type="match status" value="1"/>
</dbReference>
<keyword evidence="2 7" id="KW-0813">Transport</keyword>
<feature type="transmembrane region" description="Helical" evidence="7">
    <location>
        <begin position="6"/>
        <end position="31"/>
    </location>
</feature>
<evidence type="ECO:0000256" key="3">
    <source>
        <dbReference type="ARBA" id="ARBA00022475"/>
    </source>
</evidence>
<dbReference type="InterPro" id="IPR051393">
    <property type="entry name" value="ABC_transporter_permease"/>
</dbReference>
<feature type="transmembrane region" description="Helical" evidence="7">
    <location>
        <begin position="386"/>
        <end position="408"/>
    </location>
</feature>
<evidence type="ECO:0000259" key="8">
    <source>
        <dbReference type="PROSITE" id="PS50928"/>
    </source>
</evidence>
<feature type="transmembrane region" description="Helical" evidence="7">
    <location>
        <begin position="491"/>
        <end position="509"/>
    </location>
</feature>
<feature type="transmembrane region" description="Helical" evidence="7">
    <location>
        <begin position="185"/>
        <end position="202"/>
    </location>
</feature>
<dbReference type="GO" id="GO:0005886">
    <property type="term" value="C:plasma membrane"/>
    <property type="evidence" value="ECO:0007669"/>
    <property type="project" value="UniProtKB-SubCell"/>
</dbReference>
<keyword evidence="4 7" id="KW-0812">Transmembrane</keyword>
<dbReference type="SUPFAM" id="SSF161098">
    <property type="entry name" value="MetI-like"/>
    <property type="match status" value="1"/>
</dbReference>
<gene>
    <name evidence="9" type="ORF">EDD26_0918</name>
</gene>
<dbReference type="CDD" id="cd06261">
    <property type="entry name" value="TM_PBP2"/>
    <property type="match status" value="1"/>
</dbReference>
<evidence type="ECO:0000313" key="10">
    <source>
        <dbReference type="Proteomes" id="UP000275456"/>
    </source>
</evidence>
<keyword evidence="5 7" id="KW-1133">Transmembrane helix</keyword>
<dbReference type="EMBL" id="RKHJ01000001">
    <property type="protein sequence ID" value="ROR65552.1"/>
    <property type="molecule type" value="Genomic_DNA"/>
</dbReference>
<comment type="similarity">
    <text evidence="7">Belongs to the binding-protein-dependent transport system permease family.</text>
</comment>
<proteinExistence type="inferred from homology"/>
<keyword evidence="3" id="KW-1003">Cell membrane</keyword>
<evidence type="ECO:0000256" key="6">
    <source>
        <dbReference type="ARBA" id="ARBA00023136"/>
    </source>
</evidence>
<organism evidence="9 10">
    <name type="scientific">Agrococcus jenensis</name>
    <dbReference type="NCBI Taxonomy" id="46353"/>
    <lineage>
        <taxon>Bacteria</taxon>
        <taxon>Bacillati</taxon>
        <taxon>Actinomycetota</taxon>
        <taxon>Actinomycetes</taxon>
        <taxon>Micrococcales</taxon>
        <taxon>Microbacteriaceae</taxon>
        <taxon>Agrococcus</taxon>
    </lineage>
</organism>
<dbReference type="Pfam" id="PF00528">
    <property type="entry name" value="BPD_transp_1"/>
    <property type="match status" value="1"/>
</dbReference>
<feature type="transmembrane region" description="Helical" evidence="7">
    <location>
        <begin position="438"/>
        <end position="457"/>
    </location>
</feature>
<evidence type="ECO:0000256" key="7">
    <source>
        <dbReference type="RuleBase" id="RU363032"/>
    </source>
</evidence>
<feature type="transmembrane region" description="Helical" evidence="7">
    <location>
        <begin position="153"/>
        <end position="173"/>
    </location>
</feature>
<feature type="transmembrane region" description="Helical" evidence="7">
    <location>
        <begin position="329"/>
        <end position="349"/>
    </location>
</feature>
<protein>
    <submittedName>
        <fullName evidence="9">ABC-type sugar transport system permease subunit</fullName>
    </submittedName>
</protein>
<feature type="transmembrane region" description="Helical" evidence="7">
    <location>
        <begin position="83"/>
        <end position="101"/>
    </location>
</feature>
<dbReference type="PROSITE" id="PS50928">
    <property type="entry name" value="ABC_TM1"/>
    <property type="match status" value="1"/>
</dbReference>
<feature type="transmembrane region" description="Helical" evidence="7">
    <location>
        <begin position="113"/>
        <end position="133"/>
    </location>
</feature>
<dbReference type="InterPro" id="IPR035906">
    <property type="entry name" value="MetI-like_sf"/>
</dbReference>
<keyword evidence="6 7" id="KW-0472">Membrane</keyword>
<comment type="subcellular location">
    <subcellularLocation>
        <location evidence="1 7">Cell membrane</location>
        <topology evidence="1 7">Multi-pass membrane protein</topology>
    </subcellularLocation>
</comment>
<feature type="transmembrane region" description="Helical" evidence="7">
    <location>
        <begin position="208"/>
        <end position="229"/>
    </location>
</feature>
<evidence type="ECO:0000256" key="2">
    <source>
        <dbReference type="ARBA" id="ARBA00022448"/>
    </source>
</evidence>
<name>A0A3N2AS68_9MICO</name>
<sequence length="519" mass="55786">MTTLDLFGKVLQAIVALAAFGVVMALLLAFLDRDDTVQRRGFLASLKVGLRPRIIIAAAFVLLAVLARVLYGTVSWMTQELTNSLILIGILGVVGVVLQLLLDRALEPASPAVRSAVFRLVAAALIAVVIVLAPMGESGAIPMLDWVTPALSLAATIAGWPLVAALVATAAIAFAPARIRRSLRLLAWIAAAVAIVVIALVLEGGREVPIGVWPWAFAAALSIAGLLGYLADHDEDSKPMLVFLMPAALLLTIGLVYPAIRTAILAFTDATGTFNGADNFVWMFTQPEALITLGNTIVWVILVPLLSTAIGLAYAIFIDKSRGERFFKMLLFMPFALSMVGASIIWKFMYAYRGPEQDQIGFVNQIIVWLGGEPQQILQNSPWNTLALIIVMIWIQTGFAMVVLSAAIKGVPVEQIEAASIDGANPWQRFSNVVLPGIRSSLVVVVTTISIATLKVFDIVRTMTAGNFNTSVVANEMYTQAFRSGEPGRGAALALILFVMVLPIVVYNIRVLNQQKGIR</sequence>
<evidence type="ECO:0000256" key="1">
    <source>
        <dbReference type="ARBA" id="ARBA00004651"/>
    </source>
</evidence>
<dbReference type="Proteomes" id="UP000275456">
    <property type="component" value="Unassembled WGS sequence"/>
</dbReference>
<accession>A0A3N2AS68</accession>
<dbReference type="InterPro" id="IPR000515">
    <property type="entry name" value="MetI-like"/>
</dbReference>
<evidence type="ECO:0000313" key="9">
    <source>
        <dbReference type="EMBL" id="ROR65552.1"/>
    </source>
</evidence>
<dbReference type="PANTHER" id="PTHR30193">
    <property type="entry name" value="ABC TRANSPORTER PERMEASE PROTEIN"/>
    <property type="match status" value="1"/>
</dbReference>